<dbReference type="AlphaFoldDB" id="A0A0V0SSR3"/>
<gene>
    <name evidence="1" type="ORF">T05_6712</name>
</gene>
<keyword evidence="2" id="KW-1185">Reference proteome</keyword>
<protein>
    <submittedName>
        <fullName evidence="1">Uncharacterized protein</fullName>
    </submittedName>
</protein>
<name>A0A0V0SSR3_9BILA</name>
<organism evidence="1 2">
    <name type="scientific">Trichinella murrelli</name>
    <dbReference type="NCBI Taxonomy" id="144512"/>
    <lineage>
        <taxon>Eukaryota</taxon>
        <taxon>Metazoa</taxon>
        <taxon>Ecdysozoa</taxon>
        <taxon>Nematoda</taxon>
        <taxon>Enoplea</taxon>
        <taxon>Dorylaimia</taxon>
        <taxon>Trichinellida</taxon>
        <taxon>Trichinellidae</taxon>
        <taxon>Trichinella</taxon>
    </lineage>
</organism>
<reference evidence="1 2" key="1">
    <citation type="submission" date="2015-01" db="EMBL/GenBank/DDBJ databases">
        <title>Evolution of Trichinella species and genotypes.</title>
        <authorList>
            <person name="Korhonen P.K."/>
            <person name="Edoardo P."/>
            <person name="Giuseppe L.R."/>
            <person name="Gasser R.B."/>
        </authorList>
    </citation>
    <scope>NUCLEOTIDE SEQUENCE [LARGE SCALE GENOMIC DNA]</scope>
    <source>
        <strain evidence="1">ISS417</strain>
    </source>
</reference>
<evidence type="ECO:0000313" key="2">
    <source>
        <dbReference type="Proteomes" id="UP000055048"/>
    </source>
</evidence>
<dbReference type="Proteomes" id="UP000055048">
    <property type="component" value="Unassembled WGS sequence"/>
</dbReference>
<accession>A0A0V0SSR3</accession>
<evidence type="ECO:0000313" key="1">
    <source>
        <dbReference type="EMBL" id="KRX29574.1"/>
    </source>
</evidence>
<comment type="caution">
    <text evidence="1">The sequence shown here is derived from an EMBL/GenBank/DDBJ whole genome shotgun (WGS) entry which is preliminary data.</text>
</comment>
<dbReference type="EMBL" id="JYDJ01003158">
    <property type="protein sequence ID" value="KRX29574.1"/>
    <property type="molecule type" value="Genomic_DNA"/>
</dbReference>
<proteinExistence type="predicted"/>
<sequence>MEKQSTAVLLQMILNNFVLLNLHYHDNSAL</sequence>